<comment type="caution">
    <text evidence="2">The sequence shown here is derived from an EMBL/GenBank/DDBJ whole genome shotgun (WGS) entry which is preliminary data.</text>
</comment>
<protein>
    <submittedName>
        <fullName evidence="2">Uncharacterized protein</fullName>
    </submittedName>
</protein>
<keyword evidence="1" id="KW-0732">Signal</keyword>
<feature type="signal peptide" evidence="1">
    <location>
        <begin position="1"/>
        <end position="22"/>
    </location>
</feature>
<accession>A0A2M7QAY4</accession>
<name>A0A2M7QAY4_9BACT</name>
<organism evidence="2 3">
    <name type="scientific">Candidatus Uhrbacteria bacterium CG_4_10_14_0_8_um_filter_58_22</name>
    <dbReference type="NCBI Taxonomy" id="1975029"/>
    <lineage>
        <taxon>Bacteria</taxon>
        <taxon>Candidatus Uhriibacteriota</taxon>
    </lineage>
</organism>
<dbReference type="AlphaFoldDB" id="A0A2M7QAY4"/>
<proteinExistence type="predicted"/>
<evidence type="ECO:0000313" key="2">
    <source>
        <dbReference type="EMBL" id="PIY62667.1"/>
    </source>
</evidence>
<dbReference type="PROSITE" id="PS51257">
    <property type="entry name" value="PROKAR_LIPOPROTEIN"/>
    <property type="match status" value="1"/>
</dbReference>
<feature type="chain" id="PRO_5014721216" evidence="1">
    <location>
        <begin position="23"/>
        <end position="158"/>
    </location>
</feature>
<sequence>MKTGIAALLLLPMLLLIGSGCSDGLPEDQAIDYQDDVKPLIEDVDPSNLVRGSCNMISTGSHCEDYIGSIWTEQAMRLQCEGVGTFSLGTCPYSENGGCRSTAGTVSDNVLWSYPYGGEPITGENVRYEAIACNAIPGVEWITPEDLLPGAVRPVTTE</sequence>
<gene>
    <name evidence="2" type="ORF">COY93_02615</name>
</gene>
<evidence type="ECO:0000256" key="1">
    <source>
        <dbReference type="SAM" id="SignalP"/>
    </source>
</evidence>
<reference evidence="3" key="1">
    <citation type="submission" date="2017-09" db="EMBL/GenBank/DDBJ databases">
        <title>Depth-based differentiation of microbial function through sediment-hosted aquifers and enrichment of novel symbionts in the deep terrestrial subsurface.</title>
        <authorList>
            <person name="Probst A.J."/>
            <person name="Ladd B."/>
            <person name="Jarett J.K."/>
            <person name="Geller-Mcgrath D.E."/>
            <person name="Sieber C.M.K."/>
            <person name="Emerson J.B."/>
            <person name="Anantharaman K."/>
            <person name="Thomas B.C."/>
            <person name="Malmstrom R."/>
            <person name="Stieglmeier M."/>
            <person name="Klingl A."/>
            <person name="Woyke T."/>
            <person name="Ryan C.M."/>
            <person name="Banfield J.F."/>
        </authorList>
    </citation>
    <scope>NUCLEOTIDE SEQUENCE [LARGE SCALE GENOMIC DNA]</scope>
</reference>
<dbReference type="EMBL" id="PFLC01000033">
    <property type="protein sequence ID" value="PIY62667.1"/>
    <property type="molecule type" value="Genomic_DNA"/>
</dbReference>
<dbReference type="Proteomes" id="UP000230973">
    <property type="component" value="Unassembled WGS sequence"/>
</dbReference>
<evidence type="ECO:0000313" key="3">
    <source>
        <dbReference type="Proteomes" id="UP000230973"/>
    </source>
</evidence>